<keyword evidence="2" id="KW-1185">Reference proteome</keyword>
<gene>
    <name evidence="1" type="ORF">M5K25_000953</name>
</gene>
<dbReference type="Pfam" id="PF12755">
    <property type="entry name" value="Vac14_Fab1_bd"/>
    <property type="match status" value="1"/>
</dbReference>
<evidence type="ECO:0000313" key="2">
    <source>
        <dbReference type="Proteomes" id="UP001552299"/>
    </source>
</evidence>
<evidence type="ECO:0000313" key="1">
    <source>
        <dbReference type="EMBL" id="KAL0929014.1"/>
    </source>
</evidence>
<dbReference type="AlphaFoldDB" id="A0ABD0VV38"/>
<comment type="caution">
    <text evidence="1">The sequence shown here is derived from an EMBL/GenBank/DDBJ whole genome shotgun (WGS) entry which is preliminary data.</text>
</comment>
<protein>
    <submittedName>
        <fullName evidence="1">Uncharacterized protein</fullName>
    </submittedName>
</protein>
<accession>A0ABD0VV38</accession>
<reference evidence="1 2" key="1">
    <citation type="journal article" date="2024" name="Plant Biotechnol. J.">
        <title>Dendrobium thyrsiflorum genome and its molecular insights into genes involved in important horticultural traits.</title>
        <authorList>
            <person name="Chen B."/>
            <person name="Wang J.Y."/>
            <person name="Zheng P.J."/>
            <person name="Li K.L."/>
            <person name="Liang Y.M."/>
            <person name="Chen X.F."/>
            <person name="Zhang C."/>
            <person name="Zhao X."/>
            <person name="He X."/>
            <person name="Zhang G.Q."/>
            <person name="Liu Z.J."/>
            <person name="Xu Q."/>
        </authorList>
    </citation>
    <scope>NUCLEOTIDE SEQUENCE [LARGE SCALE GENOMIC DNA]</scope>
    <source>
        <strain evidence="1">GZMU011</strain>
    </source>
</reference>
<name>A0ABD0VV38_DENTH</name>
<organism evidence="1 2">
    <name type="scientific">Dendrobium thyrsiflorum</name>
    <name type="common">Pinecone-like raceme dendrobium</name>
    <name type="synonym">Orchid</name>
    <dbReference type="NCBI Taxonomy" id="117978"/>
    <lineage>
        <taxon>Eukaryota</taxon>
        <taxon>Viridiplantae</taxon>
        <taxon>Streptophyta</taxon>
        <taxon>Embryophyta</taxon>
        <taxon>Tracheophyta</taxon>
        <taxon>Spermatophyta</taxon>
        <taxon>Magnoliopsida</taxon>
        <taxon>Liliopsida</taxon>
        <taxon>Asparagales</taxon>
        <taxon>Orchidaceae</taxon>
        <taxon>Epidendroideae</taxon>
        <taxon>Malaxideae</taxon>
        <taxon>Dendrobiinae</taxon>
        <taxon>Dendrobium</taxon>
    </lineage>
</organism>
<sequence>MSDVAAGSEGLELADVACVDHEMVEDHELEPKQLVDIPNLANAYSCVRDEVPVRDVFTRKVSAQFRELQIGPLVLNSFLGQDNSVLFYTCESLYNIAKQRAPHI</sequence>
<dbReference type="EMBL" id="JANQDX010000001">
    <property type="protein sequence ID" value="KAL0929014.1"/>
    <property type="molecule type" value="Genomic_DNA"/>
</dbReference>
<proteinExistence type="predicted"/>
<dbReference type="Proteomes" id="UP001552299">
    <property type="component" value="Unassembled WGS sequence"/>
</dbReference>